<dbReference type="AlphaFoldDB" id="A0A099WD75"/>
<dbReference type="PANTHER" id="PTHR21581:SF11">
    <property type="entry name" value="D-ALANYL-D-ALANINE CARBOXYPEPTIDASE DACA"/>
    <property type="match status" value="1"/>
</dbReference>
<comment type="pathway">
    <text evidence="2">Cell wall biogenesis; peptidoglycan biosynthesis.</text>
</comment>
<dbReference type="GO" id="GO:0009252">
    <property type="term" value="P:peptidoglycan biosynthetic process"/>
    <property type="evidence" value="ECO:0007669"/>
    <property type="project" value="UniProtKB-UniPathway"/>
</dbReference>
<reference evidence="18 19" key="1">
    <citation type="submission" date="2014-05" db="EMBL/GenBank/DDBJ databases">
        <title>Novel Listeriaceae from food processing environments.</title>
        <authorList>
            <person name="den Bakker H.C."/>
        </authorList>
    </citation>
    <scope>NUCLEOTIDE SEQUENCE [LARGE SCALE GENOMIC DNA]</scope>
    <source>
        <strain evidence="18 19">FSL A5-0281</strain>
    </source>
</reference>
<evidence type="ECO:0000256" key="6">
    <source>
        <dbReference type="ARBA" id="ARBA00022670"/>
    </source>
</evidence>
<evidence type="ECO:0000256" key="2">
    <source>
        <dbReference type="ARBA" id="ARBA00004752"/>
    </source>
</evidence>
<evidence type="ECO:0000256" key="16">
    <source>
        <dbReference type="SAM" id="SignalP"/>
    </source>
</evidence>
<feature type="signal peptide" evidence="16">
    <location>
        <begin position="1"/>
        <end position="24"/>
    </location>
</feature>
<dbReference type="InterPro" id="IPR001967">
    <property type="entry name" value="Peptidase_S11_N"/>
</dbReference>
<evidence type="ECO:0000256" key="10">
    <source>
        <dbReference type="ARBA" id="ARBA00022984"/>
    </source>
</evidence>
<evidence type="ECO:0000256" key="12">
    <source>
        <dbReference type="ARBA" id="ARBA00034000"/>
    </source>
</evidence>
<comment type="function">
    <text evidence="1">Removes C-terminal D-alanyl residues from sugar-peptide cell wall precursors.</text>
</comment>
<accession>A0A099WD75</accession>
<dbReference type="EMBL" id="JNFA01000011">
    <property type="protein sequence ID" value="KGL42937.1"/>
    <property type="molecule type" value="Genomic_DNA"/>
</dbReference>
<keyword evidence="7 16" id="KW-0732">Signal</keyword>
<keyword evidence="8" id="KW-0378">Hydrolase</keyword>
<dbReference type="SUPFAM" id="SSF56601">
    <property type="entry name" value="beta-lactamase/transpeptidase-like"/>
    <property type="match status" value="1"/>
</dbReference>
<feature type="active site" description="Proton acceptor" evidence="13">
    <location>
        <position position="69"/>
    </location>
</feature>
<dbReference type="Proteomes" id="UP000029844">
    <property type="component" value="Unassembled WGS sequence"/>
</dbReference>
<dbReference type="InterPro" id="IPR012338">
    <property type="entry name" value="Beta-lactam/transpept-like"/>
</dbReference>
<comment type="similarity">
    <text evidence="3 15">Belongs to the peptidase S11 family.</text>
</comment>
<dbReference type="GO" id="GO:0008360">
    <property type="term" value="P:regulation of cell shape"/>
    <property type="evidence" value="ECO:0007669"/>
    <property type="project" value="UniProtKB-KW"/>
</dbReference>
<keyword evidence="6" id="KW-0645">Protease</keyword>
<comment type="catalytic activity">
    <reaction evidence="12">
        <text>Preferential cleavage: (Ac)2-L-Lys-D-Ala-|-D-Ala. Also transpeptidation of peptidyl-alanyl moieties that are N-acyl substituents of D-alanine.</text>
        <dbReference type="EC" id="3.4.16.4"/>
    </reaction>
</comment>
<evidence type="ECO:0000256" key="8">
    <source>
        <dbReference type="ARBA" id="ARBA00022801"/>
    </source>
</evidence>
<evidence type="ECO:0000256" key="13">
    <source>
        <dbReference type="PIRSR" id="PIRSR618044-1"/>
    </source>
</evidence>
<feature type="active site" evidence="13">
    <location>
        <position position="130"/>
    </location>
</feature>
<evidence type="ECO:0000256" key="3">
    <source>
        <dbReference type="ARBA" id="ARBA00007164"/>
    </source>
</evidence>
<evidence type="ECO:0000256" key="15">
    <source>
        <dbReference type="RuleBase" id="RU004016"/>
    </source>
</evidence>
<feature type="domain" description="Peptidase S11 D-Ala-D-Ala carboxypeptidase A C-terminal" evidence="17">
    <location>
        <begin position="309"/>
        <end position="411"/>
    </location>
</feature>
<dbReference type="Gene3D" id="3.40.710.10">
    <property type="entry name" value="DD-peptidase/beta-lactamase superfamily"/>
    <property type="match status" value="1"/>
</dbReference>
<evidence type="ECO:0000256" key="5">
    <source>
        <dbReference type="ARBA" id="ARBA00022645"/>
    </source>
</evidence>
<dbReference type="InterPro" id="IPR018044">
    <property type="entry name" value="Peptidase_S11"/>
</dbReference>
<keyword evidence="9" id="KW-0133">Cell shape</keyword>
<dbReference type="PRINTS" id="PR00725">
    <property type="entry name" value="DADACBPTASE1"/>
</dbReference>
<evidence type="ECO:0000256" key="4">
    <source>
        <dbReference type="ARBA" id="ARBA00012448"/>
    </source>
</evidence>
<feature type="chain" id="PRO_5038441298" description="serine-type D-Ala-D-Ala carboxypeptidase" evidence="16">
    <location>
        <begin position="25"/>
        <end position="442"/>
    </location>
</feature>
<dbReference type="GO" id="GO:0071555">
    <property type="term" value="P:cell wall organization"/>
    <property type="evidence" value="ECO:0007669"/>
    <property type="project" value="UniProtKB-KW"/>
</dbReference>
<evidence type="ECO:0000256" key="14">
    <source>
        <dbReference type="PIRSR" id="PIRSR618044-2"/>
    </source>
</evidence>
<dbReference type="Pfam" id="PF00768">
    <property type="entry name" value="Peptidase_S11"/>
    <property type="match status" value="1"/>
</dbReference>
<dbReference type="SUPFAM" id="SSF69189">
    <property type="entry name" value="Penicillin-binding protein associated domain"/>
    <property type="match status" value="1"/>
</dbReference>
<dbReference type="InterPro" id="IPR015956">
    <property type="entry name" value="Peniciliin-bd_prot_C_sf"/>
</dbReference>
<dbReference type="PANTHER" id="PTHR21581">
    <property type="entry name" value="D-ALANYL-D-ALANINE CARBOXYPEPTIDASE"/>
    <property type="match status" value="1"/>
</dbReference>
<dbReference type="InterPro" id="IPR012907">
    <property type="entry name" value="Peptidase_S11_C"/>
</dbReference>
<dbReference type="EC" id="3.4.16.4" evidence="4"/>
<sequence>MRIFSKIGVVFLAATLAMSSLVHGPVTADAAVAPPTVNANAAITIEESTGKILYGKNPDQLMGIASMTKMMDEYLLSEAVAKGKIAWDDKVTISDYAYEISQDRSLSNVPLRRGEQYTVEELYQAMAIYSANGAAIAIAEKIAGSEAKFVDMMNKKADELKLGEHKFVNVTGLNNADLKGKQQVGSATDENQMTARGVAKLAQHIIQDYPDVLKTSSIPKMKFRAGTSDQIDMTNWNWLLPGLIYARAGVDGLKTGTTDYAGQCLTATAVQDGMRVITVVMHANGGTSAHDKTRFTETNKMLDFAFNNFKVMEVRKANTTIKETAKVNKGKENTVALMTKDAVKLVVPKTTTEPKLNEQITIDKKTLGAPVKKDTKVGTMTVQLKDGDTLGYVDGKKVDTINVVTKDNVDKANWFMLALYSIGDFFSGIWNYITDGVKGWFN</sequence>
<evidence type="ECO:0000256" key="11">
    <source>
        <dbReference type="ARBA" id="ARBA00023316"/>
    </source>
</evidence>
<organism evidence="18 19">
    <name type="scientific">Listeria booriae</name>
    <dbReference type="NCBI Taxonomy" id="1552123"/>
    <lineage>
        <taxon>Bacteria</taxon>
        <taxon>Bacillati</taxon>
        <taxon>Bacillota</taxon>
        <taxon>Bacilli</taxon>
        <taxon>Bacillales</taxon>
        <taxon>Listeriaceae</taxon>
        <taxon>Listeria</taxon>
    </lineage>
</organism>
<feature type="active site" description="Acyl-ester intermediate" evidence="13">
    <location>
        <position position="66"/>
    </location>
</feature>
<keyword evidence="11" id="KW-0961">Cell wall biogenesis/degradation</keyword>
<dbReference type="UniPathway" id="UPA00219"/>
<dbReference type="InterPro" id="IPR037167">
    <property type="entry name" value="Peptidase_S11_C_sf"/>
</dbReference>
<keyword evidence="10" id="KW-0573">Peptidoglycan synthesis</keyword>
<gene>
    <name evidence="18" type="ORF">EP57_05640</name>
</gene>
<dbReference type="Pfam" id="PF07943">
    <property type="entry name" value="PBP5_C"/>
    <property type="match status" value="1"/>
</dbReference>
<comment type="caution">
    <text evidence="18">The sequence shown here is derived from an EMBL/GenBank/DDBJ whole genome shotgun (WGS) entry which is preliminary data.</text>
</comment>
<dbReference type="Gene3D" id="2.60.410.10">
    <property type="entry name" value="D-Ala-D-Ala carboxypeptidase, C-terminal domain"/>
    <property type="match status" value="1"/>
</dbReference>
<evidence type="ECO:0000256" key="9">
    <source>
        <dbReference type="ARBA" id="ARBA00022960"/>
    </source>
</evidence>
<feature type="binding site" evidence="14">
    <location>
        <position position="254"/>
    </location>
    <ligand>
        <name>substrate</name>
    </ligand>
</feature>
<evidence type="ECO:0000313" key="19">
    <source>
        <dbReference type="Proteomes" id="UP000029844"/>
    </source>
</evidence>
<dbReference type="GO" id="GO:0006508">
    <property type="term" value="P:proteolysis"/>
    <property type="evidence" value="ECO:0007669"/>
    <property type="project" value="UniProtKB-KW"/>
</dbReference>
<name>A0A099WD75_9LIST</name>
<dbReference type="GO" id="GO:0009002">
    <property type="term" value="F:serine-type D-Ala-D-Ala carboxypeptidase activity"/>
    <property type="evidence" value="ECO:0007669"/>
    <property type="project" value="UniProtKB-EC"/>
</dbReference>
<evidence type="ECO:0000259" key="17">
    <source>
        <dbReference type="SMART" id="SM00936"/>
    </source>
</evidence>
<keyword evidence="5 18" id="KW-0121">Carboxypeptidase</keyword>
<evidence type="ECO:0000313" key="18">
    <source>
        <dbReference type="EMBL" id="KGL42937.1"/>
    </source>
</evidence>
<protein>
    <recommendedName>
        <fullName evidence="4">serine-type D-Ala-D-Ala carboxypeptidase</fullName>
        <ecNumber evidence="4">3.4.16.4</ecNumber>
    </recommendedName>
</protein>
<proteinExistence type="inferred from homology"/>
<evidence type="ECO:0000256" key="7">
    <source>
        <dbReference type="ARBA" id="ARBA00022729"/>
    </source>
</evidence>
<keyword evidence="19" id="KW-1185">Reference proteome</keyword>
<dbReference type="SMART" id="SM00936">
    <property type="entry name" value="PBP5_C"/>
    <property type="match status" value="1"/>
</dbReference>
<dbReference type="STRING" id="1552123.EP57_05640"/>
<evidence type="ECO:0000256" key="1">
    <source>
        <dbReference type="ARBA" id="ARBA00003217"/>
    </source>
</evidence>
<dbReference type="eggNOG" id="COG1686">
    <property type="taxonomic scope" value="Bacteria"/>
</dbReference>